<gene>
    <name evidence="5" type="ORF">CEURO_LOCUS18152</name>
</gene>
<dbReference type="OrthoDB" id="1908104at2759"/>
<keyword evidence="6" id="KW-1185">Reference proteome</keyword>
<evidence type="ECO:0000256" key="2">
    <source>
        <dbReference type="ARBA" id="ARBA00022704"/>
    </source>
</evidence>
<dbReference type="Gene3D" id="3.10.450.10">
    <property type="match status" value="1"/>
</dbReference>
<keyword evidence="3" id="KW-0732">Signal</keyword>
<feature type="domain" description="Cystatin" evidence="4">
    <location>
        <begin position="33"/>
        <end position="131"/>
    </location>
</feature>
<protein>
    <recommendedName>
        <fullName evidence="4">Cystatin domain-containing protein</fullName>
    </recommendedName>
</protein>
<reference evidence="5" key="1">
    <citation type="submission" date="2022-07" db="EMBL/GenBank/DDBJ databases">
        <authorList>
            <person name="Macas J."/>
            <person name="Novak P."/>
            <person name="Neumann P."/>
        </authorList>
    </citation>
    <scope>NUCLEOTIDE SEQUENCE</scope>
</reference>
<dbReference type="InterPro" id="IPR000010">
    <property type="entry name" value="Cystatin_dom"/>
</dbReference>
<sequence>MAKFGNPLILLALLLLAAAFSADAALGGGGQTGIVGGIKEIKNVKENAYVQSLGKFSVEEHNSRSGKQPSVKDGALKFIEVFKAEQQVVAGIKYFLHIRASLPNGDEGTFDAEVVVPPGMKSKQLLSFKRVGGGK</sequence>
<proteinExistence type="predicted"/>
<name>A0A9P0ZQI8_CUSEU</name>
<dbReference type="CDD" id="cd00042">
    <property type="entry name" value="CY"/>
    <property type="match status" value="1"/>
</dbReference>
<comment type="caution">
    <text evidence="5">The sequence shown here is derived from an EMBL/GenBank/DDBJ whole genome shotgun (WGS) entry which is preliminary data.</text>
</comment>
<feature type="chain" id="PRO_5040143789" description="Cystatin domain-containing protein" evidence="3">
    <location>
        <begin position="25"/>
        <end position="135"/>
    </location>
</feature>
<evidence type="ECO:0000313" key="6">
    <source>
        <dbReference type="Proteomes" id="UP001152484"/>
    </source>
</evidence>
<keyword evidence="1" id="KW-0646">Protease inhibitor</keyword>
<dbReference type="SMART" id="SM00043">
    <property type="entry name" value="CY"/>
    <property type="match status" value="1"/>
</dbReference>
<dbReference type="InterPro" id="IPR018073">
    <property type="entry name" value="Prot_inh_cystat_CS"/>
</dbReference>
<evidence type="ECO:0000259" key="4">
    <source>
        <dbReference type="SMART" id="SM00043"/>
    </source>
</evidence>
<organism evidence="5 6">
    <name type="scientific">Cuscuta europaea</name>
    <name type="common">European dodder</name>
    <dbReference type="NCBI Taxonomy" id="41803"/>
    <lineage>
        <taxon>Eukaryota</taxon>
        <taxon>Viridiplantae</taxon>
        <taxon>Streptophyta</taxon>
        <taxon>Embryophyta</taxon>
        <taxon>Tracheophyta</taxon>
        <taxon>Spermatophyta</taxon>
        <taxon>Magnoliopsida</taxon>
        <taxon>eudicotyledons</taxon>
        <taxon>Gunneridae</taxon>
        <taxon>Pentapetalae</taxon>
        <taxon>asterids</taxon>
        <taxon>lamiids</taxon>
        <taxon>Solanales</taxon>
        <taxon>Convolvulaceae</taxon>
        <taxon>Cuscuteae</taxon>
        <taxon>Cuscuta</taxon>
        <taxon>Cuscuta subgen. Cuscuta</taxon>
    </lineage>
</organism>
<evidence type="ECO:0000256" key="1">
    <source>
        <dbReference type="ARBA" id="ARBA00022690"/>
    </source>
</evidence>
<evidence type="ECO:0000313" key="5">
    <source>
        <dbReference type="EMBL" id="CAH9108500.1"/>
    </source>
</evidence>
<dbReference type="AlphaFoldDB" id="A0A9P0ZQI8"/>
<dbReference type="EMBL" id="CAMAPE010000051">
    <property type="protein sequence ID" value="CAH9108500.1"/>
    <property type="molecule type" value="Genomic_DNA"/>
</dbReference>
<dbReference type="Proteomes" id="UP001152484">
    <property type="component" value="Unassembled WGS sequence"/>
</dbReference>
<dbReference type="InterPro" id="IPR046350">
    <property type="entry name" value="Cystatin_sf"/>
</dbReference>
<dbReference type="Pfam" id="PF16845">
    <property type="entry name" value="SQAPI"/>
    <property type="match status" value="1"/>
</dbReference>
<keyword evidence="2" id="KW-0789">Thiol protease inhibitor</keyword>
<dbReference type="SUPFAM" id="SSF54403">
    <property type="entry name" value="Cystatin/monellin"/>
    <property type="match status" value="1"/>
</dbReference>
<dbReference type="PANTHER" id="PTHR47373">
    <property type="entry name" value="CYSTEINE PROTEINASE INHIBITOR 2"/>
    <property type="match status" value="1"/>
</dbReference>
<accession>A0A9P0ZQI8</accession>
<evidence type="ECO:0000256" key="3">
    <source>
        <dbReference type="SAM" id="SignalP"/>
    </source>
</evidence>
<dbReference type="PANTHER" id="PTHR47373:SF1">
    <property type="entry name" value="CYSTEINE PROTEINASE INHIBITOR 2"/>
    <property type="match status" value="1"/>
</dbReference>
<dbReference type="GO" id="GO:0004869">
    <property type="term" value="F:cysteine-type endopeptidase inhibitor activity"/>
    <property type="evidence" value="ECO:0007669"/>
    <property type="project" value="UniProtKB-KW"/>
</dbReference>
<feature type="signal peptide" evidence="3">
    <location>
        <begin position="1"/>
        <end position="24"/>
    </location>
</feature>
<dbReference type="PROSITE" id="PS00287">
    <property type="entry name" value="CYSTATIN"/>
    <property type="match status" value="1"/>
</dbReference>